<dbReference type="RefSeq" id="WP_072790951.1">
    <property type="nucleotide sequence ID" value="NZ_FRCX01000026.1"/>
</dbReference>
<keyword evidence="5" id="KW-0547">Nucleotide-binding</keyword>
<comment type="catalytic activity">
    <reaction evidence="1">
        <text>ATP + protein L-histidine = ADP + protein N-phospho-L-histidine.</text>
        <dbReference type="EC" id="2.7.13.3"/>
    </reaction>
</comment>
<dbReference type="InterPro" id="IPR005467">
    <property type="entry name" value="His_kinase_dom"/>
</dbReference>
<dbReference type="EC" id="2.7.13.3" evidence="2"/>
<evidence type="ECO:0000256" key="5">
    <source>
        <dbReference type="ARBA" id="ARBA00022741"/>
    </source>
</evidence>
<dbReference type="SUPFAM" id="SSF55874">
    <property type="entry name" value="ATPase domain of HSP90 chaperone/DNA topoisomerase II/histidine kinase"/>
    <property type="match status" value="2"/>
</dbReference>
<evidence type="ECO:0000313" key="11">
    <source>
        <dbReference type="EMBL" id="SHN44755.1"/>
    </source>
</evidence>
<evidence type="ECO:0000256" key="6">
    <source>
        <dbReference type="ARBA" id="ARBA00022777"/>
    </source>
</evidence>
<keyword evidence="4" id="KW-0808">Transferase</keyword>
<keyword evidence="7" id="KW-0067">ATP-binding</keyword>
<dbReference type="GO" id="GO:0005524">
    <property type="term" value="F:ATP binding"/>
    <property type="evidence" value="ECO:0007669"/>
    <property type="project" value="UniProtKB-KW"/>
</dbReference>
<dbReference type="GO" id="GO:0004673">
    <property type="term" value="F:protein histidine kinase activity"/>
    <property type="evidence" value="ECO:0007669"/>
    <property type="project" value="UniProtKB-EC"/>
</dbReference>
<dbReference type="EMBL" id="FRCX01000026">
    <property type="protein sequence ID" value="SHN44755.1"/>
    <property type="molecule type" value="Genomic_DNA"/>
</dbReference>
<dbReference type="SMART" id="SM00387">
    <property type="entry name" value="HATPase_c"/>
    <property type="match status" value="1"/>
</dbReference>
<dbReference type="Pfam" id="PF02518">
    <property type="entry name" value="HATPase_c"/>
    <property type="match status" value="1"/>
</dbReference>
<dbReference type="PROSITE" id="PS50109">
    <property type="entry name" value="HIS_KIN"/>
    <property type="match status" value="1"/>
</dbReference>
<name>A0A1M7REP3_9BURK</name>
<dbReference type="InterPro" id="IPR036890">
    <property type="entry name" value="HATPase_C_sf"/>
</dbReference>
<keyword evidence="6 11" id="KW-0418">Kinase</keyword>
<evidence type="ECO:0000256" key="4">
    <source>
        <dbReference type="ARBA" id="ARBA00022679"/>
    </source>
</evidence>
<evidence type="ECO:0000256" key="3">
    <source>
        <dbReference type="ARBA" id="ARBA00022553"/>
    </source>
</evidence>
<protein>
    <recommendedName>
        <fullName evidence="2">histidine kinase</fullName>
        <ecNumber evidence="2">2.7.13.3</ecNumber>
    </recommendedName>
</protein>
<proteinExistence type="predicted"/>
<dbReference type="STRING" id="551987.SAMN05192549_1263"/>
<gene>
    <name evidence="11" type="ORF">SAMN05192549_1263</name>
</gene>
<evidence type="ECO:0000256" key="9">
    <source>
        <dbReference type="SAM" id="MobiDB-lite"/>
    </source>
</evidence>
<reference evidence="12" key="1">
    <citation type="submission" date="2016-11" db="EMBL/GenBank/DDBJ databases">
        <authorList>
            <person name="Varghese N."/>
            <person name="Submissions S."/>
        </authorList>
    </citation>
    <scope>NUCLEOTIDE SEQUENCE [LARGE SCALE GENOMIC DNA]</scope>
    <source>
        <strain evidence="12">Sac-22</strain>
    </source>
</reference>
<sequence length="799" mass="88814">MTNGIEQLKEQLSQALQESPLDHGKVLSLANEIAKLDSENVRFSIDASHISRLGIELVSKQETAVAELIKNAFDSDATVVSVIFKNTYAPGGELEISDNGHGMSRTELLNGFMRISTQDKVHNPLSSKFGRQRAGRKGIGRFAAQRLGKYLQITSRRENQENSLLLNIDWTQFEGGKDLFLVSSQVHEVSPESVGTKLFISGVRDAWSEAQIQRTYRYVSSLLQPFPLEKKTVQTLSMGQSDPGFKVTIFREQNGKLIPVAGEEQSIFPHALAKFSGRVDEDGIPFVKIVSKKYRTDYEKRIPEIEMRIKAKVEVPSAYAELKGVQFNAYYFITDELPSGTKSMVREILNSHGGLRVYRNGFRVLPYGEEFDDWLGLQRSSALREILPPHHNTNFLGFVEITDVNGEHFEETASREGLLENSAFLQLQDFVYRALMAGVLEIGRLRGKKLYASDPKVKKKDETTGEEKKSAQEIAEELLEIVRRAKEAAAASAAGANPDQQDPSGSDTSPQPDTSGSGGFDSDDVIEKVEKFAERIGELGVESESLLEEIGMLRVLASLGLTIGEFTHEVRHTLAGLNSAITSLNNRLKKDDEIVPEVVSLKKNIQLLQSYVRYFDDAVTQNAHRKLIAHEIRDLIGDFSEMILPTLKRQGVELTTEIIGYDLYTKPMHKSEWASIFLNLFTNSLKAIHRSGKTGKIHIRAESVDEFLRVDFSDNGDGVPKENNDKIYDAFFTTSAAPGVLANDSEKLVGTGLGLKIVRDILDAANGEIELVPAEGEFATCFRIEVPLATTEEIGDEHN</sequence>
<organism evidence="11 12">
    <name type="scientific">Duganella sacchari</name>
    <dbReference type="NCBI Taxonomy" id="551987"/>
    <lineage>
        <taxon>Bacteria</taxon>
        <taxon>Pseudomonadati</taxon>
        <taxon>Pseudomonadota</taxon>
        <taxon>Betaproteobacteria</taxon>
        <taxon>Burkholderiales</taxon>
        <taxon>Oxalobacteraceae</taxon>
        <taxon>Telluria group</taxon>
        <taxon>Duganella</taxon>
    </lineage>
</organism>
<dbReference type="GO" id="GO:0000160">
    <property type="term" value="P:phosphorelay signal transduction system"/>
    <property type="evidence" value="ECO:0007669"/>
    <property type="project" value="UniProtKB-KW"/>
</dbReference>
<dbReference type="PRINTS" id="PR00344">
    <property type="entry name" value="BCTRLSENSOR"/>
</dbReference>
<evidence type="ECO:0000256" key="8">
    <source>
        <dbReference type="ARBA" id="ARBA00023012"/>
    </source>
</evidence>
<feature type="region of interest" description="Disordered" evidence="9">
    <location>
        <begin position="490"/>
        <end position="523"/>
    </location>
</feature>
<evidence type="ECO:0000313" key="12">
    <source>
        <dbReference type="Proteomes" id="UP000184339"/>
    </source>
</evidence>
<feature type="compositionally biased region" description="Polar residues" evidence="9">
    <location>
        <begin position="498"/>
        <end position="514"/>
    </location>
</feature>
<dbReference type="Proteomes" id="UP000184339">
    <property type="component" value="Unassembled WGS sequence"/>
</dbReference>
<dbReference type="Gene3D" id="3.30.565.10">
    <property type="entry name" value="Histidine kinase-like ATPase, C-terminal domain"/>
    <property type="match status" value="2"/>
</dbReference>
<keyword evidence="8" id="KW-0902">Two-component regulatory system</keyword>
<dbReference type="InterPro" id="IPR004358">
    <property type="entry name" value="Sig_transdc_His_kin-like_C"/>
</dbReference>
<accession>A0A1M7REP3</accession>
<dbReference type="Pfam" id="PF13589">
    <property type="entry name" value="HATPase_c_3"/>
    <property type="match status" value="1"/>
</dbReference>
<evidence type="ECO:0000259" key="10">
    <source>
        <dbReference type="PROSITE" id="PS50109"/>
    </source>
</evidence>
<evidence type="ECO:0000256" key="2">
    <source>
        <dbReference type="ARBA" id="ARBA00012438"/>
    </source>
</evidence>
<feature type="domain" description="Histidine kinase" evidence="10">
    <location>
        <begin position="565"/>
        <end position="790"/>
    </location>
</feature>
<evidence type="ECO:0000256" key="1">
    <source>
        <dbReference type="ARBA" id="ARBA00000085"/>
    </source>
</evidence>
<keyword evidence="3" id="KW-0597">Phosphoprotein</keyword>
<keyword evidence="12" id="KW-1185">Reference proteome</keyword>
<dbReference type="PANTHER" id="PTHR43065:SF10">
    <property type="entry name" value="PEROXIDE STRESS-ACTIVATED HISTIDINE KINASE MAK3"/>
    <property type="match status" value="1"/>
</dbReference>
<evidence type="ECO:0000256" key="7">
    <source>
        <dbReference type="ARBA" id="ARBA00022840"/>
    </source>
</evidence>
<dbReference type="PANTHER" id="PTHR43065">
    <property type="entry name" value="SENSOR HISTIDINE KINASE"/>
    <property type="match status" value="1"/>
</dbReference>
<dbReference type="InterPro" id="IPR003594">
    <property type="entry name" value="HATPase_dom"/>
</dbReference>
<dbReference type="AlphaFoldDB" id="A0A1M7REP3"/>